<proteinExistence type="predicted"/>
<dbReference type="Proteomes" id="UP001479933">
    <property type="component" value="Chromosome"/>
</dbReference>
<sequence>MAESTSTRPSKLVTIAGAGLAATGLAHFVAPDLFRGITAPAFPTNTDQALQVNGAIETAVGTAIAVPRTRRAGMIGLGVYGAYLAANMAKAQLS</sequence>
<gene>
    <name evidence="1" type="ORF">RVF87_07140</name>
</gene>
<reference evidence="1 2" key="1">
    <citation type="journal article" date="2023" name="Virus Evol.">
        <title>Computational host range prediction-The good, the bad, and the ugly.</title>
        <authorList>
            <person name="Howell A.A."/>
            <person name="Versoza C.J."/>
            <person name="Pfeifer S.P."/>
        </authorList>
    </citation>
    <scope>NUCLEOTIDE SEQUENCE [LARGE SCALE GENOMIC DNA]</scope>
    <source>
        <strain evidence="1 2">1610/1b</strain>
    </source>
</reference>
<protein>
    <submittedName>
        <fullName evidence="1">Uncharacterized protein</fullName>
    </submittedName>
</protein>
<name>A0ABZ2U4Z2_9ACTN</name>
<organism evidence="1 2">
    <name type="scientific">Gordonia hydrophobica</name>
    <dbReference type="NCBI Taxonomy" id="40516"/>
    <lineage>
        <taxon>Bacteria</taxon>
        <taxon>Bacillati</taxon>
        <taxon>Actinomycetota</taxon>
        <taxon>Actinomycetes</taxon>
        <taxon>Mycobacteriales</taxon>
        <taxon>Gordoniaceae</taxon>
        <taxon>Gordonia</taxon>
    </lineage>
</organism>
<dbReference type="RefSeq" id="WP_066170128.1">
    <property type="nucleotide sequence ID" value="NZ_CP136137.1"/>
</dbReference>
<accession>A0ABZ2U4Z2</accession>
<evidence type="ECO:0000313" key="1">
    <source>
        <dbReference type="EMBL" id="WYY08824.1"/>
    </source>
</evidence>
<evidence type="ECO:0000313" key="2">
    <source>
        <dbReference type="Proteomes" id="UP001479933"/>
    </source>
</evidence>
<keyword evidence="2" id="KW-1185">Reference proteome</keyword>
<dbReference type="EMBL" id="CP136137">
    <property type="protein sequence ID" value="WYY08824.1"/>
    <property type="molecule type" value="Genomic_DNA"/>
</dbReference>